<feature type="non-terminal residue" evidence="3">
    <location>
        <position position="1"/>
    </location>
</feature>
<keyword evidence="2" id="KW-0472">Membrane</keyword>
<dbReference type="PANTHER" id="PTHR11206">
    <property type="entry name" value="MULTIDRUG RESISTANCE PROTEIN"/>
    <property type="match status" value="1"/>
</dbReference>
<evidence type="ECO:0000256" key="1">
    <source>
        <dbReference type="ARBA" id="ARBA00010199"/>
    </source>
</evidence>
<dbReference type="GO" id="GO:0042910">
    <property type="term" value="F:xenobiotic transmembrane transporter activity"/>
    <property type="evidence" value="ECO:0007669"/>
    <property type="project" value="InterPro"/>
</dbReference>
<keyword evidence="4" id="KW-1185">Reference proteome</keyword>
<gene>
    <name evidence="3" type="ORF">PHJA_002527800</name>
</gene>
<evidence type="ECO:0000313" key="3">
    <source>
        <dbReference type="EMBL" id="GFQ03840.1"/>
    </source>
</evidence>
<dbReference type="AlphaFoldDB" id="A0A830CXU1"/>
<feature type="transmembrane region" description="Helical" evidence="2">
    <location>
        <begin position="106"/>
        <end position="123"/>
    </location>
</feature>
<reference evidence="3" key="1">
    <citation type="submission" date="2020-07" db="EMBL/GenBank/DDBJ databases">
        <title>Ethylene signaling mediates host invasion by parasitic plants.</title>
        <authorList>
            <person name="Yoshida S."/>
        </authorList>
    </citation>
    <scope>NUCLEOTIDE SEQUENCE</scope>
    <source>
        <strain evidence="3">Okayama</strain>
    </source>
</reference>
<dbReference type="GO" id="GO:0015297">
    <property type="term" value="F:antiporter activity"/>
    <property type="evidence" value="ECO:0007669"/>
    <property type="project" value="InterPro"/>
</dbReference>
<proteinExistence type="inferred from homology"/>
<dbReference type="GO" id="GO:0016020">
    <property type="term" value="C:membrane"/>
    <property type="evidence" value="ECO:0007669"/>
    <property type="project" value="InterPro"/>
</dbReference>
<name>A0A830CXU1_9LAMI</name>
<feature type="transmembrane region" description="Helical" evidence="2">
    <location>
        <begin position="36"/>
        <end position="60"/>
    </location>
</feature>
<organism evidence="3 4">
    <name type="scientific">Phtheirospermum japonicum</name>
    <dbReference type="NCBI Taxonomy" id="374723"/>
    <lineage>
        <taxon>Eukaryota</taxon>
        <taxon>Viridiplantae</taxon>
        <taxon>Streptophyta</taxon>
        <taxon>Embryophyta</taxon>
        <taxon>Tracheophyta</taxon>
        <taxon>Spermatophyta</taxon>
        <taxon>Magnoliopsida</taxon>
        <taxon>eudicotyledons</taxon>
        <taxon>Gunneridae</taxon>
        <taxon>Pentapetalae</taxon>
        <taxon>asterids</taxon>
        <taxon>lamiids</taxon>
        <taxon>Lamiales</taxon>
        <taxon>Orobanchaceae</taxon>
        <taxon>Orobanchaceae incertae sedis</taxon>
        <taxon>Phtheirospermum</taxon>
    </lineage>
</organism>
<dbReference type="Pfam" id="PF01554">
    <property type="entry name" value="MatE"/>
    <property type="match status" value="1"/>
</dbReference>
<feature type="transmembrane region" description="Helical" evidence="2">
    <location>
        <begin position="6"/>
        <end position="24"/>
    </location>
</feature>
<accession>A0A830CXU1</accession>
<comment type="caution">
    <text evidence="3">The sequence shown here is derived from an EMBL/GenBank/DDBJ whole genome shotgun (WGS) entry which is preliminary data.</text>
</comment>
<dbReference type="OrthoDB" id="2126698at2759"/>
<keyword evidence="2" id="KW-0812">Transmembrane</keyword>
<keyword evidence="2" id="KW-1133">Transmembrane helix</keyword>
<evidence type="ECO:0000313" key="4">
    <source>
        <dbReference type="Proteomes" id="UP000653305"/>
    </source>
</evidence>
<evidence type="ECO:0000256" key="2">
    <source>
        <dbReference type="SAM" id="Phobius"/>
    </source>
</evidence>
<protein>
    <submittedName>
        <fullName evidence="3">Protein transparent testa 12</fullName>
    </submittedName>
</protein>
<dbReference type="Proteomes" id="UP000653305">
    <property type="component" value="Unassembled WGS sequence"/>
</dbReference>
<dbReference type="InterPro" id="IPR002528">
    <property type="entry name" value="MATE_fam"/>
</dbReference>
<sequence>LNINVWEFIICLEFLGAACVQIANELGRGDTKATKFSIKVLITTSVVIGVFFTIICLMFGHNIGYLFTNDVEVAKTVSDLLAILILLNSIYPVLSGVEVGAGMKGTVAIINLCCFYLVGILTQDRYFDR</sequence>
<dbReference type="EMBL" id="BMAC01000874">
    <property type="protein sequence ID" value="GFQ03840.1"/>
    <property type="molecule type" value="Genomic_DNA"/>
</dbReference>
<comment type="similarity">
    <text evidence="1">Belongs to the multi antimicrobial extrusion (MATE) (TC 2.A.66.1) family.</text>
</comment>